<dbReference type="Gramene" id="OB03G34740.1">
    <property type="protein sequence ID" value="OB03G34740.1"/>
    <property type="gene ID" value="OB03G34740"/>
</dbReference>
<reference evidence="1" key="2">
    <citation type="submission" date="2013-04" db="UniProtKB">
        <authorList>
            <consortium name="EnsemblPlants"/>
        </authorList>
    </citation>
    <scope>IDENTIFICATION</scope>
</reference>
<evidence type="ECO:0000313" key="1">
    <source>
        <dbReference type="EnsemblPlants" id="OB03G34740.1"/>
    </source>
</evidence>
<dbReference type="EnsemblPlants" id="OB03G34740.1">
    <property type="protein sequence ID" value="OB03G34740.1"/>
    <property type="gene ID" value="OB03G34740"/>
</dbReference>
<proteinExistence type="predicted"/>
<dbReference type="Proteomes" id="UP000006038">
    <property type="component" value="Chromosome 3"/>
</dbReference>
<name>J3LQZ8_ORYBR</name>
<protein>
    <submittedName>
        <fullName evidence="1">Uncharacterized protein</fullName>
    </submittedName>
</protein>
<evidence type="ECO:0000313" key="2">
    <source>
        <dbReference type="Proteomes" id="UP000006038"/>
    </source>
</evidence>
<organism evidence="1">
    <name type="scientific">Oryza brachyantha</name>
    <name type="common">malo sina</name>
    <dbReference type="NCBI Taxonomy" id="4533"/>
    <lineage>
        <taxon>Eukaryota</taxon>
        <taxon>Viridiplantae</taxon>
        <taxon>Streptophyta</taxon>
        <taxon>Embryophyta</taxon>
        <taxon>Tracheophyta</taxon>
        <taxon>Spermatophyta</taxon>
        <taxon>Magnoliopsida</taxon>
        <taxon>Liliopsida</taxon>
        <taxon>Poales</taxon>
        <taxon>Poaceae</taxon>
        <taxon>BOP clade</taxon>
        <taxon>Oryzoideae</taxon>
        <taxon>Oryzeae</taxon>
        <taxon>Oryzinae</taxon>
        <taxon>Oryza</taxon>
    </lineage>
</organism>
<dbReference type="HOGENOM" id="CLU_3074882_0_0_1"/>
<dbReference type="AlphaFoldDB" id="J3LQZ8"/>
<reference evidence="1" key="1">
    <citation type="journal article" date="2013" name="Nat. Commun.">
        <title>Whole-genome sequencing of Oryza brachyantha reveals mechanisms underlying Oryza genome evolution.</title>
        <authorList>
            <person name="Chen J."/>
            <person name="Huang Q."/>
            <person name="Gao D."/>
            <person name="Wang J."/>
            <person name="Lang Y."/>
            <person name="Liu T."/>
            <person name="Li B."/>
            <person name="Bai Z."/>
            <person name="Luis Goicoechea J."/>
            <person name="Liang C."/>
            <person name="Chen C."/>
            <person name="Zhang W."/>
            <person name="Sun S."/>
            <person name="Liao Y."/>
            <person name="Zhang X."/>
            <person name="Yang L."/>
            <person name="Song C."/>
            <person name="Wang M."/>
            <person name="Shi J."/>
            <person name="Liu G."/>
            <person name="Liu J."/>
            <person name="Zhou H."/>
            <person name="Zhou W."/>
            <person name="Yu Q."/>
            <person name="An N."/>
            <person name="Chen Y."/>
            <person name="Cai Q."/>
            <person name="Wang B."/>
            <person name="Liu B."/>
            <person name="Min J."/>
            <person name="Huang Y."/>
            <person name="Wu H."/>
            <person name="Li Z."/>
            <person name="Zhang Y."/>
            <person name="Yin Y."/>
            <person name="Song W."/>
            <person name="Jiang J."/>
            <person name="Jackson S.A."/>
            <person name="Wing R.A."/>
            <person name="Wang J."/>
            <person name="Chen M."/>
        </authorList>
    </citation>
    <scope>NUCLEOTIDE SEQUENCE [LARGE SCALE GENOMIC DNA]</scope>
    <source>
        <strain evidence="1">cv. IRGC 101232</strain>
    </source>
</reference>
<sequence>INGSTKKACSIWLCHVSFMEHLNIYVGLEMVIKAIRNNHQYPVQLMDICDIIS</sequence>
<accession>J3LQZ8</accession>
<keyword evidence="2" id="KW-1185">Reference proteome</keyword>